<keyword evidence="4 6" id="KW-1133">Transmembrane helix</keyword>
<feature type="transmembrane region" description="Helical" evidence="6">
    <location>
        <begin position="69"/>
        <end position="92"/>
    </location>
</feature>
<accession>A0ABY9YIH5</accession>
<name>A0ABY9YIH5_9GAMM</name>
<keyword evidence="5 6" id="KW-0472">Membrane</keyword>
<dbReference type="PANTHER" id="PTHR40077:SF1">
    <property type="entry name" value="MEMBRANE PROTEIN"/>
    <property type="match status" value="1"/>
</dbReference>
<evidence type="ECO:0000256" key="5">
    <source>
        <dbReference type="ARBA" id="ARBA00023136"/>
    </source>
</evidence>
<evidence type="ECO:0000259" key="7">
    <source>
        <dbReference type="Pfam" id="PF12823"/>
    </source>
</evidence>
<evidence type="ECO:0000313" key="9">
    <source>
        <dbReference type="Proteomes" id="UP001305421"/>
    </source>
</evidence>
<dbReference type="PANTHER" id="PTHR40077">
    <property type="entry name" value="MEMBRANE PROTEIN-RELATED"/>
    <property type="match status" value="1"/>
</dbReference>
<feature type="domain" description="DUF3817" evidence="7">
    <location>
        <begin position="6"/>
        <end position="94"/>
    </location>
</feature>
<comment type="subcellular location">
    <subcellularLocation>
        <location evidence="1">Cell membrane</location>
        <topology evidence="1">Multi-pass membrane protein</topology>
    </subcellularLocation>
</comment>
<keyword evidence="2" id="KW-1003">Cell membrane</keyword>
<reference evidence="8 9" key="1">
    <citation type="submission" date="2022-12" db="EMBL/GenBank/DDBJ databases">
        <title>Two new species, Stenotrophomonas aracearum and Stenotrophomonas oahuensis, isolated from Anthurium (Araceae family) in Hawaii.</title>
        <authorList>
            <person name="Chunag S.C."/>
            <person name="Dobhal S."/>
            <person name="Alvarez A."/>
            <person name="Arif M."/>
        </authorList>
    </citation>
    <scope>NUCLEOTIDE SEQUENCE [LARGE SCALE GENOMIC DNA]</scope>
    <source>
        <strain evidence="8 9">A5588</strain>
    </source>
</reference>
<evidence type="ECO:0000256" key="4">
    <source>
        <dbReference type="ARBA" id="ARBA00022989"/>
    </source>
</evidence>
<feature type="transmembrane region" description="Helical" evidence="6">
    <location>
        <begin position="6"/>
        <end position="28"/>
    </location>
</feature>
<evidence type="ECO:0000256" key="3">
    <source>
        <dbReference type="ARBA" id="ARBA00022692"/>
    </source>
</evidence>
<keyword evidence="3 6" id="KW-0812">Transmembrane</keyword>
<evidence type="ECO:0000256" key="2">
    <source>
        <dbReference type="ARBA" id="ARBA00022475"/>
    </source>
</evidence>
<dbReference type="Proteomes" id="UP001305421">
    <property type="component" value="Chromosome"/>
</dbReference>
<evidence type="ECO:0000313" key="8">
    <source>
        <dbReference type="EMBL" id="WNH50674.1"/>
    </source>
</evidence>
<dbReference type="GeneID" id="84659252"/>
<dbReference type="RefSeq" id="WP_070206593.1">
    <property type="nucleotide sequence ID" value="NZ_CP115543.1"/>
</dbReference>
<feature type="transmembrane region" description="Helical" evidence="6">
    <location>
        <begin position="40"/>
        <end position="63"/>
    </location>
</feature>
<keyword evidence="9" id="KW-1185">Reference proteome</keyword>
<evidence type="ECO:0000256" key="1">
    <source>
        <dbReference type="ARBA" id="ARBA00004651"/>
    </source>
</evidence>
<proteinExistence type="predicted"/>
<dbReference type="EMBL" id="CP115543">
    <property type="protein sequence ID" value="WNH50674.1"/>
    <property type="molecule type" value="Genomic_DNA"/>
</dbReference>
<protein>
    <submittedName>
        <fullName evidence="8">DUF3817 domain-containing protein</fullName>
    </submittedName>
</protein>
<organism evidence="8 9">
    <name type="scientific">Stenotrophomonas aracearum</name>
    <dbReference type="NCBI Taxonomy" id="3003272"/>
    <lineage>
        <taxon>Bacteria</taxon>
        <taxon>Pseudomonadati</taxon>
        <taxon>Pseudomonadota</taxon>
        <taxon>Gammaproteobacteria</taxon>
        <taxon>Lysobacterales</taxon>
        <taxon>Lysobacteraceae</taxon>
        <taxon>Stenotrophomonas</taxon>
    </lineage>
</organism>
<dbReference type="InterPro" id="IPR023845">
    <property type="entry name" value="DUF3817_TM"/>
</dbReference>
<dbReference type="Pfam" id="PF12823">
    <property type="entry name" value="DUF3817"/>
    <property type="match status" value="1"/>
</dbReference>
<evidence type="ECO:0000256" key="6">
    <source>
        <dbReference type="SAM" id="Phobius"/>
    </source>
</evidence>
<gene>
    <name evidence="8" type="ORF">PDM28_10560</name>
</gene>
<sequence>MHPMGRVFAVVALFEAFTWAGLLVGMYLKYHAAEPTTAGVALFGPVHGVAFMVYVVVTVLAAVKLRWPWWAAVLALLAAVPPLVTLPLEWWFKRRGLLGARPAA</sequence>
<dbReference type="NCBIfam" id="TIGR03954">
    <property type="entry name" value="integ_memb_HG"/>
    <property type="match status" value="1"/>
</dbReference>